<accession>A0AAD6AVV3</accession>
<dbReference type="Proteomes" id="UP001219934">
    <property type="component" value="Unassembled WGS sequence"/>
</dbReference>
<evidence type="ECO:0000313" key="9">
    <source>
        <dbReference type="EMBL" id="KAJ4932990.1"/>
    </source>
</evidence>
<evidence type="ECO:0000256" key="5">
    <source>
        <dbReference type="ARBA" id="ARBA00023125"/>
    </source>
</evidence>
<dbReference type="InterPro" id="IPR006612">
    <property type="entry name" value="THAP_Znf"/>
</dbReference>
<evidence type="ECO:0000256" key="3">
    <source>
        <dbReference type="ARBA" id="ARBA00022771"/>
    </source>
</evidence>
<feature type="region of interest" description="Disordered" evidence="7">
    <location>
        <begin position="1008"/>
        <end position="1059"/>
    </location>
</feature>
<evidence type="ECO:0000313" key="10">
    <source>
        <dbReference type="Proteomes" id="UP001219934"/>
    </source>
</evidence>
<protein>
    <recommendedName>
        <fullName evidence="8">THAP-type domain-containing protein</fullName>
    </recommendedName>
</protein>
<dbReference type="SUPFAM" id="SSF57716">
    <property type="entry name" value="Glucocorticoid receptor-like (DNA-binding domain)"/>
    <property type="match status" value="1"/>
</dbReference>
<feature type="domain" description="THAP-type" evidence="8">
    <location>
        <begin position="895"/>
        <end position="972"/>
    </location>
</feature>
<gene>
    <name evidence="9" type="ORF">JOQ06_029828</name>
</gene>
<sequence length="1400" mass="157074">MNPTVPFFAKLKKLAVNLESETVKLQHDFEHRNNDDDNDDDDSETTARAMRTYHQMNCEVGNLKGQLQGQIAELKARENYVDSFIMASRVMQKKVTKDIQALKGHWEKYGYQAPRDTQRRLTDSSQRLQTAKPPAFTDVMRTPRLSDFGLSEMQLKKSFADCSEVPPMPEMSLPHPSLYEPAPPPPMPFTPKCALRMDDEDLRTPQLSDFGLAEHTMCLNNDFTMDLFKKNVENSQRPSQDRPEPPVNALMESLNTQAHNLETPETPVFSTPGLKIKKTNVHCSYNDPPESPCRLGNLPTTPEVPAFLTPYMNCLVSSKKSARQPGNSEEDSHFFESPRTGAIGSKRPWEYDTPEISSMGAEDMEMPEMPNLESILGNSLQTRSENMRRKTFNIKKENKEPTVNSLDLDGPTQNFSFGTPRIRMDYEEPTTPEMPDLSSVTQDIFAIPDLYEKCRAKVETELSKVEYYAVTTDLWSSRTTEPYISLTVHFIDEENHTSENIAAGLREAVAAWGLDETRQVCITTDNAANMVKAASLNEWTRLQCFGHRLHLAVENAVKKDGRINRTAGVCKKLVGHFSHSWKARSALEKAEKELNLPSHSLISECQTRWGSRQMMISRILEQQKALSQVLSVDKKLRHLIPNWQDIDVLESVSKSLDPLLEFTDALSGEEYVSVSYVKPVLHLFNSSMLLMREEDTDLSKKLKKEMRDYLNEKYEDTQKLLDMASCLDPRFKMDFITADSKPQVKARVTSEMMTTIMTCQETAAASCSTEVECEVAGMSQAKKGKRSLTLGSFFKRSEAAAKADSSQYLKDAVEAELSAVSESEFQTLPKYLRLMTLHNLNQVVEHINTFTAESEGEHTEFQMEELQRICMVGTKTPIFILCLTELKRLKHIGGARNTAVYKLCTQKNRRTPGTVLSFYRFPRDPERKQRWIAAVNREGWVPNDGSRLCSTHFISGKQVKNPRSPDYVPSVFTPAPLSPEMKEPGSLEILDKQEARVEAANALLFLQGQGSSVRGERGQEEHPEEREQETAVEESAPSSLSSDEDDDEDDESIDCKKGKFAPNTSDAAVNFDNVLKALKKENQTLRDSLDKMALSENSLRNDAEKVKFYTGLPNYFVLETVMWLLAPHMDGMKTVKLSKFQQLLLTLMRLRLDLRNQDLAYRFGVKVGTVTRTVHQMVNIMSSTLVPTAVFWPSRAELRKNLPVALRSSHPDCAVIIDCFMVPFEEPVSRGNHQQQQRVVASSQGGGTSYNVLKYLIGVAPQGVVTFVSRGVLGNVGDKSLAEGCGFLCKLLPGDVVLASRDLDIADSVAARGALFKIAGSYQGEASSPLPDTSSETVSVQRHVQRVLSVVKQRYAMLTGPVESPFTTVSERTSNLSTFDKIVQVACALNNLCISAAPLE</sequence>
<dbReference type="SMART" id="SM00980">
    <property type="entry name" value="THAP"/>
    <property type="match status" value="1"/>
</dbReference>
<dbReference type="PANTHER" id="PTHR23080">
    <property type="entry name" value="THAP DOMAIN PROTEIN"/>
    <property type="match status" value="1"/>
</dbReference>
<evidence type="ECO:0000256" key="6">
    <source>
        <dbReference type="PROSITE-ProRule" id="PRU00309"/>
    </source>
</evidence>
<feature type="compositionally biased region" description="Acidic residues" evidence="7">
    <location>
        <begin position="1042"/>
        <end position="1052"/>
    </location>
</feature>
<evidence type="ECO:0000256" key="7">
    <source>
        <dbReference type="SAM" id="MobiDB-lite"/>
    </source>
</evidence>
<dbReference type="Pfam" id="PF13359">
    <property type="entry name" value="DDE_Tnp_4"/>
    <property type="match status" value="1"/>
</dbReference>
<evidence type="ECO:0000256" key="2">
    <source>
        <dbReference type="ARBA" id="ARBA00022723"/>
    </source>
</evidence>
<keyword evidence="5 6" id="KW-0238">DNA-binding</keyword>
<evidence type="ECO:0000256" key="1">
    <source>
        <dbReference type="ARBA" id="ARBA00001968"/>
    </source>
</evidence>
<dbReference type="InterPro" id="IPR027806">
    <property type="entry name" value="HARBI1_dom"/>
</dbReference>
<dbReference type="InterPro" id="IPR012337">
    <property type="entry name" value="RNaseH-like_sf"/>
</dbReference>
<dbReference type="Gene3D" id="6.10.250.1400">
    <property type="match status" value="1"/>
</dbReference>
<dbReference type="InterPro" id="IPR027805">
    <property type="entry name" value="Transposase_HTH_dom"/>
</dbReference>
<feature type="compositionally biased region" description="Basic and acidic residues" evidence="7">
    <location>
        <begin position="1014"/>
        <end position="1029"/>
    </location>
</feature>
<keyword evidence="3 6" id="KW-0863">Zinc-finger</keyword>
<keyword evidence="2" id="KW-0479">Metal-binding</keyword>
<dbReference type="PROSITE" id="PS50950">
    <property type="entry name" value="ZF_THAP"/>
    <property type="match status" value="1"/>
</dbReference>
<dbReference type="EMBL" id="JAPTMU010000013">
    <property type="protein sequence ID" value="KAJ4932990.1"/>
    <property type="molecule type" value="Genomic_DNA"/>
</dbReference>
<dbReference type="GO" id="GO:0003677">
    <property type="term" value="F:DNA binding"/>
    <property type="evidence" value="ECO:0007669"/>
    <property type="project" value="UniProtKB-UniRule"/>
</dbReference>
<feature type="region of interest" description="Disordered" evidence="7">
    <location>
        <begin position="321"/>
        <end position="352"/>
    </location>
</feature>
<dbReference type="PANTHER" id="PTHR23080:SF144">
    <property type="entry name" value="SPINDLE AND KINETOCHORE ASSOCIATED COMPLEX SUBUNIT 3"/>
    <property type="match status" value="1"/>
</dbReference>
<dbReference type="GO" id="GO:0008270">
    <property type="term" value="F:zinc ion binding"/>
    <property type="evidence" value="ECO:0007669"/>
    <property type="project" value="UniProtKB-KW"/>
</dbReference>
<evidence type="ECO:0000256" key="4">
    <source>
        <dbReference type="ARBA" id="ARBA00022833"/>
    </source>
</evidence>
<proteinExistence type="predicted"/>
<organism evidence="9 10">
    <name type="scientific">Pogonophryne albipinna</name>
    <dbReference type="NCBI Taxonomy" id="1090488"/>
    <lineage>
        <taxon>Eukaryota</taxon>
        <taxon>Metazoa</taxon>
        <taxon>Chordata</taxon>
        <taxon>Craniata</taxon>
        <taxon>Vertebrata</taxon>
        <taxon>Euteleostomi</taxon>
        <taxon>Actinopterygii</taxon>
        <taxon>Neopterygii</taxon>
        <taxon>Teleostei</taxon>
        <taxon>Neoteleostei</taxon>
        <taxon>Acanthomorphata</taxon>
        <taxon>Eupercaria</taxon>
        <taxon>Perciformes</taxon>
        <taxon>Notothenioidei</taxon>
        <taxon>Pogonophryne</taxon>
    </lineage>
</organism>
<keyword evidence="4" id="KW-0862">Zinc</keyword>
<comment type="caution">
    <text evidence="9">The sequence shown here is derived from an EMBL/GenBank/DDBJ whole genome shotgun (WGS) entry which is preliminary data.</text>
</comment>
<dbReference type="Pfam" id="PF13613">
    <property type="entry name" value="HTH_Tnp_4"/>
    <property type="match status" value="1"/>
</dbReference>
<name>A0AAD6AVV3_9TELE</name>
<dbReference type="Pfam" id="PF05485">
    <property type="entry name" value="THAP"/>
    <property type="match status" value="1"/>
</dbReference>
<reference evidence="9" key="1">
    <citation type="submission" date="2022-11" db="EMBL/GenBank/DDBJ databases">
        <title>Chromosome-level genome of Pogonophryne albipinna.</title>
        <authorList>
            <person name="Jo E."/>
        </authorList>
    </citation>
    <scope>NUCLEOTIDE SEQUENCE</scope>
    <source>
        <strain evidence="9">SGF0006</strain>
        <tissue evidence="9">Muscle</tissue>
    </source>
</reference>
<evidence type="ECO:0000259" key="8">
    <source>
        <dbReference type="PROSITE" id="PS50950"/>
    </source>
</evidence>
<dbReference type="SUPFAM" id="SSF53098">
    <property type="entry name" value="Ribonuclease H-like"/>
    <property type="match status" value="1"/>
</dbReference>
<comment type="cofactor">
    <cofactor evidence="1">
        <name>a divalent metal cation</name>
        <dbReference type="ChEBI" id="CHEBI:60240"/>
    </cofactor>
</comment>
<keyword evidence="10" id="KW-1185">Reference proteome</keyword>